<dbReference type="InterPro" id="IPR052600">
    <property type="entry name" value="Nuc_rcpt_coact/corep"/>
</dbReference>
<dbReference type="KEGG" id="umr:103673804"/>
<feature type="region of interest" description="Disordered" evidence="1">
    <location>
        <begin position="360"/>
        <end position="456"/>
    </location>
</feature>
<protein>
    <submittedName>
        <fullName evidence="4">Uncharacterized protein LOC103673804 isoform X1</fullName>
    </submittedName>
</protein>
<feature type="compositionally biased region" description="Low complexity" evidence="1">
    <location>
        <begin position="399"/>
        <end position="409"/>
    </location>
</feature>
<feature type="compositionally biased region" description="Pro residues" evidence="1">
    <location>
        <begin position="373"/>
        <end position="383"/>
    </location>
</feature>
<dbReference type="Gene3D" id="3.40.50.800">
    <property type="entry name" value="Anticodon-binding domain"/>
    <property type="match status" value="1"/>
</dbReference>
<dbReference type="GeneID" id="103673804"/>
<evidence type="ECO:0000256" key="1">
    <source>
        <dbReference type="SAM" id="MobiDB-lite"/>
    </source>
</evidence>
<dbReference type="PANTHER" id="PTHR23295:SF5">
    <property type="entry name" value="SI:CH211-216L23.2"/>
    <property type="match status" value="1"/>
</dbReference>
<organism evidence="3 4">
    <name type="scientific">Ursus maritimus</name>
    <name type="common">Polar bear</name>
    <name type="synonym">Thalarctos maritimus</name>
    <dbReference type="NCBI Taxonomy" id="29073"/>
    <lineage>
        <taxon>Eukaryota</taxon>
        <taxon>Metazoa</taxon>
        <taxon>Chordata</taxon>
        <taxon>Craniata</taxon>
        <taxon>Vertebrata</taxon>
        <taxon>Euteleostomi</taxon>
        <taxon>Mammalia</taxon>
        <taxon>Eutheria</taxon>
        <taxon>Laurasiatheria</taxon>
        <taxon>Carnivora</taxon>
        <taxon>Caniformia</taxon>
        <taxon>Ursidae</taxon>
        <taxon>Ursus</taxon>
    </lineage>
</organism>
<feature type="domain" description="Anticodon-binding" evidence="2">
    <location>
        <begin position="179"/>
        <end position="272"/>
    </location>
</feature>
<feature type="compositionally biased region" description="Basic and acidic residues" evidence="1">
    <location>
        <begin position="1"/>
        <end position="18"/>
    </location>
</feature>
<dbReference type="InterPro" id="IPR004154">
    <property type="entry name" value="Anticodon-bd"/>
</dbReference>
<feature type="compositionally biased region" description="Basic residues" evidence="1">
    <location>
        <begin position="20"/>
        <end position="29"/>
    </location>
</feature>
<feature type="region of interest" description="Disordered" evidence="1">
    <location>
        <begin position="133"/>
        <end position="154"/>
    </location>
</feature>
<dbReference type="AlphaFoldDB" id="A0A384D1D2"/>
<gene>
    <name evidence="4" type="primary">LOC103673804</name>
</gene>
<dbReference type="PANTHER" id="PTHR23295">
    <property type="entry name" value="NUCLEAR RECEPTOR COACTIVATOR 5-RELATED"/>
    <property type="match status" value="1"/>
</dbReference>
<dbReference type="Pfam" id="PF03129">
    <property type="entry name" value="HGTP_anticodon"/>
    <property type="match status" value="1"/>
</dbReference>
<dbReference type="OrthoDB" id="10044938at2759"/>
<dbReference type="Proteomes" id="UP000261680">
    <property type="component" value="Unplaced"/>
</dbReference>
<proteinExistence type="predicted"/>
<name>A0A384D1D2_URSMA</name>
<feature type="compositionally biased region" description="Basic and acidic residues" evidence="1">
    <location>
        <begin position="133"/>
        <end position="142"/>
    </location>
</feature>
<sequence length="527" mass="57941">MKGKVKAREGRARSDAQGRGRGKGTKKKATVGLPGHPLAFPPWRVFVTCRSASGSGNGKLDAQSKDREWGGLKMSSTARLRKRQYGRSSVAKSSKPYKPFLPTSYSPQEGYLKEGEDMLSIKELRWNVADYSKRHEENHERPQSTQLGDASGRDSRKEGLFQHFYQVVQKERDRERPSDCVIVCINNEQRDYATGIGHRLQDHGLVVEMIHLSSASSLTRALQEVKDDGSPFCILVEQSNVKLSSCTVIMLHESIKIHRHMPLEDALELVAKEYRRFFSKREQQECAGIALQAGDLVDDFLARERLTSYSVPSGIQHLLFLLSEGMYLYGNELNLLIDYLKTRKGQLEGFEALESLVSSDHPSFQGRNTPVVGKPPPLLPTPGKPSFSGPHPPLPAKSPLLGDRPGGALLPPPGSGNPKGLFAPPLLPAAPSKRPPLGCPQPRRAKRPLLGEKPGLLAPLPGECTAFPLPGRMEPDLSYLSSSISAAQADGAAHISAEIRKAPGARKTEWLLPTWRLHPPSRTEAPV</sequence>
<dbReference type="InterPro" id="IPR036621">
    <property type="entry name" value="Anticodon-bd_dom_sf"/>
</dbReference>
<evidence type="ECO:0000313" key="3">
    <source>
        <dbReference type="Proteomes" id="UP000261680"/>
    </source>
</evidence>
<evidence type="ECO:0000313" key="4">
    <source>
        <dbReference type="RefSeq" id="XP_008700863.2"/>
    </source>
</evidence>
<accession>A0A384D1D2</accession>
<feature type="region of interest" description="Disordered" evidence="1">
    <location>
        <begin position="1"/>
        <end position="36"/>
    </location>
</feature>
<dbReference type="RefSeq" id="XP_008700863.2">
    <property type="nucleotide sequence ID" value="XM_008702641.2"/>
</dbReference>
<dbReference type="SUPFAM" id="SSF52954">
    <property type="entry name" value="Class II aaRS ABD-related"/>
    <property type="match status" value="1"/>
</dbReference>
<evidence type="ECO:0000259" key="2">
    <source>
        <dbReference type="Pfam" id="PF03129"/>
    </source>
</evidence>
<feature type="compositionally biased region" description="Pro residues" evidence="1">
    <location>
        <begin position="425"/>
        <end position="439"/>
    </location>
</feature>
<keyword evidence="3" id="KW-1185">Reference proteome</keyword>
<reference evidence="4" key="1">
    <citation type="submission" date="2025-08" db="UniProtKB">
        <authorList>
            <consortium name="RefSeq"/>
        </authorList>
    </citation>
    <scope>IDENTIFICATION</scope>
    <source>
        <tissue evidence="4">Whole blood</tissue>
    </source>
</reference>
<feature type="region of interest" description="Disordered" evidence="1">
    <location>
        <begin position="53"/>
        <end position="94"/>
    </location>
</feature>